<accession>A0A2T7NDQ0</accession>
<feature type="repeat" description="CSPG" evidence="5">
    <location>
        <begin position="2301"/>
        <end position="2391"/>
    </location>
</feature>
<feature type="repeat" description="CSPG" evidence="5">
    <location>
        <begin position="2408"/>
        <end position="2505"/>
    </location>
</feature>
<feature type="domain" description="Laminin G" evidence="9">
    <location>
        <begin position="841"/>
        <end position="1015"/>
    </location>
</feature>
<evidence type="ECO:0000259" key="9">
    <source>
        <dbReference type="PROSITE" id="PS50025"/>
    </source>
</evidence>
<keyword evidence="3" id="KW-0325">Glycoprotein</keyword>
<feature type="region of interest" description="Disordered" evidence="6">
    <location>
        <begin position="305"/>
        <end position="333"/>
    </location>
</feature>
<dbReference type="CDD" id="cd00110">
    <property type="entry name" value="LamG"/>
    <property type="match status" value="2"/>
</dbReference>
<feature type="repeat" description="CSPG" evidence="5">
    <location>
        <begin position="1964"/>
        <end position="2053"/>
    </location>
</feature>
<feature type="signal peptide" evidence="8">
    <location>
        <begin position="1"/>
        <end position="20"/>
    </location>
</feature>
<feature type="compositionally biased region" description="Low complexity" evidence="6">
    <location>
        <begin position="700"/>
        <end position="709"/>
    </location>
</feature>
<dbReference type="GO" id="GO:0009653">
    <property type="term" value="P:anatomical structure morphogenesis"/>
    <property type="evidence" value="ECO:0007669"/>
    <property type="project" value="TreeGrafter"/>
</dbReference>
<sequence length="3290" mass="362864">MNKWCFALMMEACVLDVALLEVEAPHYTLDDLCVAGNNKVTVIIRCASGSRYASQASLSPCLQQPIVTLQYDTKGAEATNITLLLWLNLGHDVLDSASFIFSPVGDSIFSANHVLGDLQKTRFHLAVAKRCFGDVETERASMDEAADAGGSQPFPNSAFSSLNHLTARHRRDTDATLRPLKTGAQASLTLDVSPAILTRDSSPGVETVFIGESFARDDNFPVVTNSLDSYFSEFYSKRTKVEPLPASPDETALLGNSVPGNDLYLFGEAVSDDNSTLLTFTSTQTTSQPLQVTAPRVTSASIVTSELPENSLGHTSGATGSTLSLNSSSQAPLNFEPKETRSIFVGSLTDDTISLSTGELETSDSTYQSTTTAGPYTQPKDFTSVSFFEETIMFGNNAGRSLFLETKDDVTSPEAKNTAADVTRVPSDGTTMPHTSVAGDYSQQDLKESAITSTLMSRASLTSTVAILSSTSDAGTVLNPLENTDTTASPLEFVSEGVNPLGRSTDTQTGSDSHMVSESQLDTSAQTISDSLTASTESTLGQGPSDLPDTSASVVVPVASLSPLDVSVSVHRPESTVSSQHLSPPTSPPQTSHTPPTDSSPLTTPSTPTSRATDSPTEATSLTTSSASHSPEQSTSPITTSTSTQQQTHPTVPTASVQPQAFSTIPTPPSQQQTFQVSSSIAPSSPGTPVPSPTLPEQDTSSTSSTASSDHQPDVPVTPLFPDAQTSSLPSDLTTNITLETGSRGNSSSWEGPINNSDRGDDAFWPIVAALVIGIPTVIVFGIAIVVIYKRRLASPARLRAASMYPSLSFPYSNPAPQTRTEDDAVEIALHWVSGTLLDRSNKTSFYGESYVSIPLQDASSSTLVHLFFKTHRPHGLLLLADGSTDYLLIEVKSGMVEVRIDLGSGEASVFSSPTIRLDDHQWHEVTVNRTLGSMELTVDGVQQGSVDTPGSFHDLNIENGVFLGGVGAFSSKIQANLKDFRGCMKNVLYNGNDIIASSRNMMSAKNAFEIAWTCDGEFSAGADVPVSFLSETSFIAFSHFHVRERGAFACDFKTRSDTAVILFNSGRGNYKEDFMSLEIIDGKPKFSVNCGSGLVEVILLLEVNDGKWHQLDLSISQSSVELRVDNVRNITRFGGESSYLNLAGHLFVGGVGLKARSHALHLGLESLQGDRSLKGSMLGCIRHIVINSRPYGFREVQISRHVDPVCTWSFPCSSDPCIENAECVESGTDFQCVCDKPICTKEKPNIVQEEDIQDLIAIQPLRVQEGGEAVINTNTIDVVFDYRSFHLREIAVKFQVVVPPRYGRLEVDKGRRQSESFTLLDLLTGKVTYVHDGTDTETDDATVELSISGNSDLPQKMQGNFEFVLPIKINPHNDPPKFSLPSGNQISITAETKLQITTNIIDVKDPDTLSRNLHYNVKFFRPTKSFFENYNSTGQPTNFFTHQDVIEGSIWFVHREDPVVDVVFNVTDDSSLSDVVNMRFRVVSLELDILHNTGLTVVYGTSAVLHAQNLTTLTNVPLENLEVRYRLTKLPLFGQIQRLQHGVDEWTDVDTFTQRHLNSSRIRYTHFSKDFTAKSDEFFFVVTAKDAETVSQMFKIVFMPVVLTVQNNNRLIIHQVPHAVLDNSSIHVSTPLGQLDSNSLVFTVFRASKLGAIYLSSERRILNPLDFEGLKPVQEGGNFSQTDLNSGHVYFKFYKTAFDRLEDFVDFTASYPSSANVAVRMWVEYVPLDTAIRFTNNGLRDVTEGGQKVIDKSSLYLEMDEYKNFLFSIIRPPKHGNISLINPRTSALEVENVQEFNTADILAGKVIYQHDDTENNQDSFAFTALPVFPSENDMPEEVQEFSGTFHISVMMRNDNPPERVVDKVFQVVTNGRRKITLNDLAFTDKDINFNISTLQYRRQSIPNGEILHRDLGSPVYQFTQQDIEQETLVFQHKGASIGRAAIFVSDGQFYWTGLFEIKASDPYILIKNNTGLVVRKGGNVIITSRNISVESNMDHSARSFNIIIAEEPQHGSVKVEGENAGEFTYADILNQIVEYQHSGDNAVEDKFQFVVVHGDVQMQGSFPIMIEDESMRHPPEIVHNRMLKVKEGETNNITQSHLFIQHPALRAEEVIVIVRDPPKHGNLQIGATQFSSNEAVQFSQDDINRGRVKYIQTKSGVTEDRFVFDVDSDSQAVRNVVFSIEIVPISLPVQAGNLTVKEGKAVLLSKETLKPVGAHYESENIFYKIVHSPVHGYVFNTEKPKSYNLPFTSKAIASGKVKYQHDDSESIEDMFTIVATQEDGNLQSQPVHIYVHILPSDDQPPRVIVNKGLSVWADSVTLLTSEHLHAEDPDTRSDQIIFKVASPSNGHLAFFSNTSWPVLQFSQRDIDAGQVAFVHKGDSHGQFNFQATDGTNSDISRTFRVRAHPVVLELVRSGPLMVFPNTIHPVTNSSLLAATTSSNFSKPIIFTVIDPKPREGKVVTMVAGRPLEMKSFTQQDVNEGKVFYQHTGYSQQWQHRDSIHLDISADYAKPLQGEMCSVDISFGNINSENQVMLLGLYPASVKEGGSIFITRTHFDSTDLLQRLHAFKHDISMTFEVISPPEHGTLYLDGIKITSAKVFTQADIDNEKLKYQHDDSDTLKDSFAVSVEIHEKAENGDVPTQMPRHIVNFTIQILPVNDQKFWLVTRNPSLKVLQGMHATLTRENLLTEDPDTPPSEIQYSILSGPTDGRLVQASHPSVQVKAFTQEDIDQERLIFFQNGAKKSGAMYFKVWDGKFPALYKMLDIFVVPVKIDVSNVRPVELLQSESSVHISGKYLNISTNGNRNKLLYNITGVPEHGHILHKSAVVSHFSQQVIDSDALLYVMENLTNSEDSFSYSIYMEDIDVMIKDQKMLITVKPLVKQMPLIAPAGATVAITKASLDVTELAARTGDNPSFEVIEPPRHGQICRKLRRKREVTSPSALKPVEQFTFEDILYAKIFYVSNASLEQGPADTFSYILHANGVQPARGRFFINLDESEKNVEENDATKTSLPGSEETTSRRIAETDESMQAEEAADSNIAMIVGIVLGVLLVLALVAVFVVLFWRWQRAEDEREREKERRLRNRPRPYISGPLQLQQPHVHIEPQQSILALGERDDEDERHLVRDSSNLSSLPIINISHDPAESVGVKAGHSKICPFPMTPRSPDLTRVEISPAVPDCKVTPLIEIRNESERPASTVLRSESAVAAGQGTGTDLYDWTLMDPDLLQHCRTETPILRDNQYWTNTAAQQSCHEKEKQAKNSVKLEEHVIICLLMGYGLVAAIAAEVRLLGKV</sequence>
<dbReference type="PROSITE" id="PS50025">
    <property type="entry name" value="LAM_G_DOMAIN"/>
    <property type="match status" value="2"/>
</dbReference>
<feature type="region of interest" description="Disordered" evidence="6">
    <location>
        <begin position="570"/>
        <end position="755"/>
    </location>
</feature>
<dbReference type="SMART" id="SM00282">
    <property type="entry name" value="LamG"/>
    <property type="match status" value="2"/>
</dbReference>
<dbReference type="Pfam" id="PF02210">
    <property type="entry name" value="Laminin_G_2"/>
    <property type="match status" value="2"/>
</dbReference>
<keyword evidence="7" id="KW-0472">Membrane</keyword>
<feature type="repeat" description="CSPG" evidence="5">
    <location>
        <begin position="2875"/>
        <end position="2978"/>
    </location>
</feature>
<dbReference type="InterPro" id="IPR051561">
    <property type="entry name" value="FRAS1_ECM"/>
</dbReference>
<dbReference type="STRING" id="400727.A0A2T7NDQ0"/>
<dbReference type="OrthoDB" id="6163013at2759"/>
<feature type="compositionally biased region" description="Polar residues" evidence="6">
    <location>
        <begin position="724"/>
        <end position="755"/>
    </location>
</feature>
<dbReference type="Pfam" id="PF16184">
    <property type="entry name" value="Cadherin_3"/>
    <property type="match status" value="13"/>
</dbReference>
<feature type="repeat" description="CSPG" evidence="5">
    <location>
        <begin position="1857"/>
        <end position="1948"/>
    </location>
</feature>
<proteinExistence type="predicted"/>
<evidence type="ECO:0000256" key="8">
    <source>
        <dbReference type="SAM" id="SignalP"/>
    </source>
</evidence>
<feature type="domain" description="Laminin G" evidence="9">
    <location>
        <begin position="1025"/>
        <end position="1213"/>
    </location>
</feature>
<dbReference type="PANTHER" id="PTHR45739:SF12">
    <property type="entry name" value="CHONDROITIN SULFATE PROTEOGLYCAN 4-LIKE ISOFORM X2"/>
    <property type="match status" value="1"/>
</dbReference>
<keyword evidence="1 8" id="KW-0732">Signal</keyword>
<feature type="chain" id="PRO_5015531201" description="Laminin G domain-containing protein" evidence="8">
    <location>
        <begin position="21"/>
        <end position="3290"/>
    </location>
</feature>
<reference evidence="10 11" key="1">
    <citation type="submission" date="2018-04" db="EMBL/GenBank/DDBJ databases">
        <title>The genome of golden apple snail Pomacea canaliculata provides insight into stress tolerance and invasive adaptation.</title>
        <authorList>
            <person name="Liu C."/>
            <person name="Liu B."/>
            <person name="Ren Y."/>
            <person name="Zhang Y."/>
            <person name="Wang H."/>
            <person name="Li S."/>
            <person name="Jiang F."/>
            <person name="Yin L."/>
            <person name="Zhang G."/>
            <person name="Qian W."/>
            <person name="Fan W."/>
        </authorList>
    </citation>
    <scope>NUCLEOTIDE SEQUENCE [LARGE SCALE GENOMIC DNA]</scope>
    <source>
        <strain evidence="10">SZHN2017</strain>
        <tissue evidence="10">Muscle</tissue>
    </source>
</reference>
<feature type="transmembrane region" description="Helical" evidence="7">
    <location>
        <begin position="3266"/>
        <end position="3287"/>
    </location>
</feature>
<evidence type="ECO:0000256" key="7">
    <source>
        <dbReference type="SAM" id="Phobius"/>
    </source>
</evidence>
<evidence type="ECO:0000313" key="11">
    <source>
        <dbReference type="Proteomes" id="UP000245119"/>
    </source>
</evidence>
<evidence type="ECO:0000256" key="2">
    <source>
        <dbReference type="ARBA" id="ARBA00022737"/>
    </source>
</evidence>
<feature type="transmembrane region" description="Helical" evidence="7">
    <location>
        <begin position="3038"/>
        <end position="3063"/>
    </location>
</feature>
<protein>
    <recommendedName>
        <fullName evidence="9">Laminin G domain-containing protein</fullName>
    </recommendedName>
</protein>
<feature type="region of interest" description="Disordered" evidence="6">
    <location>
        <begin position="496"/>
        <end position="551"/>
    </location>
</feature>
<feature type="region of interest" description="Disordered" evidence="6">
    <location>
        <begin position="3000"/>
        <end position="3026"/>
    </location>
</feature>
<feature type="repeat" description="CSPG" evidence="5">
    <location>
        <begin position="2186"/>
        <end position="2277"/>
    </location>
</feature>
<name>A0A2T7NDQ0_POMCA</name>
<evidence type="ECO:0000256" key="4">
    <source>
        <dbReference type="PROSITE-ProRule" id="PRU00122"/>
    </source>
</evidence>
<dbReference type="Gene3D" id="2.60.120.200">
    <property type="match status" value="2"/>
</dbReference>
<dbReference type="InterPro" id="IPR039005">
    <property type="entry name" value="CSPG_rpt"/>
</dbReference>
<evidence type="ECO:0000256" key="5">
    <source>
        <dbReference type="PROSITE-ProRule" id="PRU01201"/>
    </source>
</evidence>
<comment type="caution">
    <text evidence="4">Lacks conserved residue(s) required for the propagation of feature annotation.</text>
</comment>
<feature type="compositionally biased region" description="Polar residues" evidence="6">
    <location>
        <begin position="3006"/>
        <end position="3015"/>
    </location>
</feature>
<dbReference type="EMBL" id="PZQS01000013">
    <property type="protein sequence ID" value="PVD19291.1"/>
    <property type="molecule type" value="Genomic_DNA"/>
</dbReference>
<feature type="region of interest" description="Disordered" evidence="6">
    <location>
        <begin position="414"/>
        <end position="438"/>
    </location>
</feature>
<evidence type="ECO:0000256" key="6">
    <source>
        <dbReference type="SAM" id="MobiDB-lite"/>
    </source>
</evidence>
<keyword evidence="11" id="KW-1185">Reference proteome</keyword>
<feature type="repeat" description="CSPG" evidence="5">
    <location>
        <begin position="2661"/>
        <end position="2753"/>
    </location>
</feature>
<feature type="repeat" description="CSPG" evidence="5">
    <location>
        <begin position="1731"/>
        <end position="1826"/>
    </location>
</feature>
<dbReference type="SUPFAM" id="SSF49899">
    <property type="entry name" value="Concanavalin A-like lectins/glucanases"/>
    <property type="match status" value="2"/>
</dbReference>
<comment type="caution">
    <text evidence="10">The sequence shown here is derived from an EMBL/GenBank/DDBJ whole genome shotgun (WGS) entry which is preliminary data.</text>
</comment>
<feature type="compositionally biased region" description="Low complexity" evidence="6">
    <location>
        <begin position="578"/>
        <end position="654"/>
    </location>
</feature>
<feature type="repeat" description="CSPG" evidence="5">
    <location>
        <begin position="2075"/>
        <end position="2168"/>
    </location>
</feature>
<evidence type="ECO:0000256" key="1">
    <source>
        <dbReference type="ARBA" id="ARBA00022729"/>
    </source>
</evidence>
<feature type="repeat" description="CSPG" evidence="5">
    <location>
        <begin position="1487"/>
        <end position="1584"/>
    </location>
</feature>
<dbReference type="Proteomes" id="UP000245119">
    <property type="component" value="Linkage Group LG13"/>
</dbReference>
<evidence type="ECO:0000256" key="3">
    <source>
        <dbReference type="ARBA" id="ARBA00023180"/>
    </source>
</evidence>
<feature type="repeat" description="CSPG" evidence="5">
    <location>
        <begin position="2531"/>
        <end position="2628"/>
    </location>
</feature>
<keyword evidence="7" id="KW-1133">Transmembrane helix</keyword>
<feature type="repeat" description="CSPG" evidence="5">
    <location>
        <begin position="1253"/>
        <end position="1347"/>
    </location>
</feature>
<dbReference type="PROSITE" id="PS51854">
    <property type="entry name" value="CSPG"/>
    <property type="match status" value="12"/>
</dbReference>
<evidence type="ECO:0000313" key="10">
    <source>
        <dbReference type="EMBL" id="PVD19291.1"/>
    </source>
</evidence>
<feature type="compositionally biased region" description="Polar residues" evidence="6">
    <location>
        <begin position="305"/>
        <end position="332"/>
    </location>
</feature>
<feature type="compositionally biased region" description="Polar residues" evidence="6">
    <location>
        <begin position="502"/>
        <end position="542"/>
    </location>
</feature>
<gene>
    <name evidence="10" type="ORF">C0Q70_19778</name>
</gene>
<dbReference type="InterPro" id="IPR001791">
    <property type="entry name" value="Laminin_G"/>
</dbReference>
<keyword evidence="7" id="KW-0812">Transmembrane</keyword>
<organism evidence="10 11">
    <name type="scientific">Pomacea canaliculata</name>
    <name type="common">Golden apple snail</name>
    <dbReference type="NCBI Taxonomy" id="400727"/>
    <lineage>
        <taxon>Eukaryota</taxon>
        <taxon>Metazoa</taxon>
        <taxon>Spiralia</taxon>
        <taxon>Lophotrochozoa</taxon>
        <taxon>Mollusca</taxon>
        <taxon>Gastropoda</taxon>
        <taxon>Caenogastropoda</taxon>
        <taxon>Architaenioglossa</taxon>
        <taxon>Ampullarioidea</taxon>
        <taxon>Ampullariidae</taxon>
        <taxon>Pomacea</taxon>
    </lineage>
</organism>
<dbReference type="PANTHER" id="PTHR45739">
    <property type="entry name" value="MATRIX PROTEIN, PUTATIVE-RELATED"/>
    <property type="match status" value="1"/>
</dbReference>
<dbReference type="InterPro" id="IPR013320">
    <property type="entry name" value="ConA-like_dom_sf"/>
</dbReference>
<keyword evidence="2" id="KW-0677">Repeat</keyword>
<feature type="compositionally biased region" description="Polar residues" evidence="6">
    <location>
        <begin position="655"/>
        <end position="682"/>
    </location>
</feature>